<name>A0A9W9FT06_9EURO</name>
<dbReference type="GeneID" id="81393003"/>
<evidence type="ECO:0000313" key="2">
    <source>
        <dbReference type="Proteomes" id="UP001141434"/>
    </source>
</evidence>
<reference evidence="1" key="1">
    <citation type="submission" date="2022-11" db="EMBL/GenBank/DDBJ databases">
        <authorList>
            <person name="Petersen C."/>
        </authorList>
    </citation>
    <scope>NUCLEOTIDE SEQUENCE</scope>
    <source>
        <strain evidence="1">IBT 34128</strain>
    </source>
</reference>
<dbReference type="EMBL" id="JAPMSZ010000004">
    <property type="protein sequence ID" value="KAJ5105906.1"/>
    <property type="molecule type" value="Genomic_DNA"/>
</dbReference>
<dbReference type="Proteomes" id="UP001141434">
    <property type="component" value="Unassembled WGS sequence"/>
</dbReference>
<accession>A0A9W9FT06</accession>
<proteinExistence type="predicted"/>
<sequence>MGDINNWRPIGGTQWSTMELSVSFNKWSSVSKIYQTCGRLEDARFYPDHCYPFIQSEHLRADPIRFQIICRFADLLCAEGRCAKARSIIESEIQSVSNHNHGKLAKALRRLKVSLVDVDIAEGKYDQASLNVEWLKQQFIRVPSPDISDQWLHVRAIVASARLLHSQCRLQDILREWEKVLLLLKQYSDTFKPEGVFYSLGQLSVSLARIQSAYFTDNDRSIASETWRADARQIFDKGCAVLVHEIINYWVPILPKTVIPDILSRLESAEPS</sequence>
<keyword evidence="2" id="KW-1185">Reference proteome</keyword>
<comment type="caution">
    <text evidence="1">The sequence shown here is derived from an EMBL/GenBank/DDBJ whole genome shotgun (WGS) entry which is preliminary data.</text>
</comment>
<organism evidence="1 2">
    <name type="scientific">Penicillium alfredii</name>
    <dbReference type="NCBI Taxonomy" id="1506179"/>
    <lineage>
        <taxon>Eukaryota</taxon>
        <taxon>Fungi</taxon>
        <taxon>Dikarya</taxon>
        <taxon>Ascomycota</taxon>
        <taxon>Pezizomycotina</taxon>
        <taxon>Eurotiomycetes</taxon>
        <taxon>Eurotiomycetidae</taxon>
        <taxon>Eurotiales</taxon>
        <taxon>Aspergillaceae</taxon>
        <taxon>Penicillium</taxon>
    </lineage>
</organism>
<protein>
    <submittedName>
        <fullName evidence="1">Uncharacterized protein</fullName>
    </submittedName>
</protein>
<evidence type="ECO:0000313" key="1">
    <source>
        <dbReference type="EMBL" id="KAJ5105906.1"/>
    </source>
</evidence>
<gene>
    <name evidence="1" type="ORF">NUU61_003253</name>
</gene>
<dbReference type="OrthoDB" id="4350869at2759"/>
<dbReference type="RefSeq" id="XP_056514902.1">
    <property type="nucleotide sequence ID" value="XM_056653835.1"/>
</dbReference>
<reference evidence="1" key="2">
    <citation type="journal article" date="2023" name="IMA Fungus">
        <title>Comparative genomic study of the Penicillium genus elucidates a diverse pangenome and 15 lateral gene transfer events.</title>
        <authorList>
            <person name="Petersen C."/>
            <person name="Sorensen T."/>
            <person name="Nielsen M.R."/>
            <person name="Sondergaard T.E."/>
            <person name="Sorensen J.L."/>
            <person name="Fitzpatrick D.A."/>
            <person name="Frisvad J.C."/>
            <person name="Nielsen K.L."/>
        </authorList>
    </citation>
    <scope>NUCLEOTIDE SEQUENCE</scope>
    <source>
        <strain evidence="1">IBT 34128</strain>
    </source>
</reference>
<dbReference type="AlphaFoldDB" id="A0A9W9FT06"/>